<keyword evidence="3" id="KW-1185">Reference proteome</keyword>
<protein>
    <recommendedName>
        <fullName evidence="1">RDRP core domain-containing protein</fullName>
    </recommendedName>
</protein>
<dbReference type="RefSeq" id="WP_342756427.1">
    <property type="nucleotide sequence ID" value="NZ_CP146256.1"/>
</dbReference>
<accession>A0ABZ3ET81</accession>
<dbReference type="Proteomes" id="UP001451571">
    <property type="component" value="Chromosome"/>
</dbReference>
<dbReference type="InterPro" id="IPR057596">
    <property type="entry name" value="RDRP_core"/>
</dbReference>
<dbReference type="Pfam" id="PF05183">
    <property type="entry name" value="RdRP"/>
    <property type="match status" value="1"/>
</dbReference>
<reference evidence="2 3" key="1">
    <citation type="submission" date="2024-02" db="EMBL/GenBank/DDBJ databases">
        <title>Bacterial strain from lacustrine sediment.</title>
        <authorList>
            <person name="Petit C."/>
            <person name="Fadhlaoui K."/>
        </authorList>
    </citation>
    <scope>NUCLEOTIDE SEQUENCE [LARGE SCALE GENOMIC DNA]</scope>
    <source>
        <strain evidence="2 3">IPX-CK</strain>
    </source>
</reference>
<evidence type="ECO:0000259" key="1">
    <source>
        <dbReference type="Pfam" id="PF05183"/>
    </source>
</evidence>
<feature type="domain" description="RDRP core" evidence="1">
    <location>
        <begin position="8"/>
        <end position="604"/>
    </location>
</feature>
<name>A0ABZ3ET81_9FIRM</name>
<sequence>MQITREAEIENEYLIAQGYSLLFDQILRLRAKNQNHHMKELILVVAKKEQKEEKANQLKQLLYGGFTYNGIHYSRFGKSASQGKQGITAFVSDDIFEELYTITQMDMEIHNCVISKYEAQRCLPFSSCTILPDYMPNIVIIGEYEKVLERQLVKYVVERQREFTDKDTGKKGTYNSREIEEGYKDIKLSPFDGCGCHEKEFMEKVKETLCLDYSPIGSQIRMPMMKGYSVYIPFKALLHEWGYEYITDIYGKRHNIDTIDCIWNTSMFKGHKQFQEKYGNQAWTKYMETVDKYEYKLGINKYSHHIKNLNKKTRMNFQYLQCLDLWNPKYIDYYQHGEIGSYDILAKENAGKIISIARYTADLFEKIIKGDKFYTYKFMGVQNTEDYEPESKYLEAVLINDVMLKDPAVKQFIYRKLKKSIDEAKVGKIYADGFYHTLVGDMIGYLQYAVGESPIGCLKAHEFFCETMTEGDCLSFRSPLVDPSEVNKVTIVTNEITRKWLSHFKDQDVVMLNMYDLSLPQQGGADCDGDIVFLCNDPTIVSSKIEKSVIIDINDKAMAIPQKYNKENLIEYELMTRDSRIGEITNAATSIENKYTDDGNIRKLYSDYASLLRIFQGQNRPLYTAMCIANAVNLEIRGVIRTGCVR</sequence>
<dbReference type="EMBL" id="CP146256">
    <property type="protein sequence ID" value="XAH72814.1"/>
    <property type="molecule type" value="Genomic_DNA"/>
</dbReference>
<evidence type="ECO:0000313" key="3">
    <source>
        <dbReference type="Proteomes" id="UP001451571"/>
    </source>
</evidence>
<organism evidence="2 3">
    <name type="scientific">Kineothrix sedimenti</name>
    <dbReference type="NCBI Taxonomy" id="3123317"/>
    <lineage>
        <taxon>Bacteria</taxon>
        <taxon>Bacillati</taxon>
        <taxon>Bacillota</taxon>
        <taxon>Clostridia</taxon>
        <taxon>Lachnospirales</taxon>
        <taxon>Lachnospiraceae</taxon>
        <taxon>Kineothrix</taxon>
    </lineage>
</organism>
<gene>
    <name evidence="2" type="ORF">V6984_15040</name>
</gene>
<proteinExistence type="predicted"/>
<evidence type="ECO:0000313" key="2">
    <source>
        <dbReference type="EMBL" id="XAH72814.1"/>
    </source>
</evidence>